<protein>
    <submittedName>
        <fullName evidence="3">MFS transporter</fullName>
    </submittedName>
</protein>
<dbReference type="GO" id="GO:0015293">
    <property type="term" value="F:symporter activity"/>
    <property type="evidence" value="ECO:0007669"/>
    <property type="project" value="InterPro"/>
</dbReference>
<keyword evidence="2" id="KW-0472">Membrane</keyword>
<feature type="transmembrane region" description="Helical" evidence="2">
    <location>
        <begin position="122"/>
        <end position="141"/>
    </location>
</feature>
<gene>
    <name evidence="3" type="ORF">IAB07_03770</name>
</gene>
<feature type="transmembrane region" description="Helical" evidence="2">
    <location>
        <begin position="89"/>
        <end position="110"/>
    </location>
</feature>
<proteinExistence type="predicted"/>
<feature type="transmembrane region" description="Helical" evidence="2">
    <location>
        <begin position="451"/>
        <end position="473"/>
    </location>
</feature>
<keyword evidence="2" id="KW-1133">Transmembrane helix</keyword>
<feature type="transmembrane region" description="Helical" evidence="2">
    <location>
        <begin position="224"/>
        <end position="245"/>
    </location>
</feature>
<feature type="region of interest" description="Disordered" evidence="1">
    <location>
        <begin position="544"/>
        <end position="584"/>
    </location>
</feature>
<feature type="transmembrane region" description="Helical" evidence="2">
    <location>
        <begin position="309"/>
        <end position="332"/>
    </location>
</feature>
<dbReference type="Gene3D" id="1.20.1250.20">
    <property type="entry name" value="MFS general substrate transporter like domains"/>
    <property type="match status" value="1"/>
</dbReference>
<reference evidence="3" key="1">
    <citation type="submission" date="2020-10" db="EMBL/GenBank/DDBJ databases">
        <authorList>
            <person name="Gilroy R."/>
        </authorList>
    </citation>
    <scope>NUCLEOTIDE SEQUENCE</scope>
    <source>
        <strain evidence="3">9366</strain>
    </source>
</reference>
<dbReference type="InterPro" id="IPR036259">
    <property type="entry name" value="MFS_trans_sf"/>
</dbReference>
<dbReference type="PANTHER" id="PTHR11328:SF24">
    <property type="entry name" value="MAJOR FACILITATOR SUPERFAMILY (MFS) PROFILE DOMAIN-CONTAINING PROTEIN"/>
    <property type="match status" value="1"/>
</dbReference>
<reference evidence="3" key="2">
    <citation type="journal article" date="2021" name="PeerJ">
        <title>Extensive microbial diversity within the chicken gut microbiome revealed by metagenomics and culture.</title>
        <authorList>
            <person name="Gilroy R."/>
            <person name="Ravi A."/>
            <person name="Getino M."/>
            <person name="Pursley I."/>
            <person name="Horton D.L."/>
            <person name="Alikhan N.F."/>
            <person name="Baker D."/>
            <person name="Gharbi K."/>
            <person name="Hall N."/>
            <person name="Watson M."/>
            <person name="Adriaenssens E.M."/>
            <person name="Foster-Nyarko E."/>
            <person name="Jarju S."/>
            <person name="Secka A."/>
            <person name="Antonio M."/>
            <person name="Oren A."/>
            <person name="Chaudhuri R.R."/>
            <person name="La Ragione R."/>
            <person name="Hildebrand F."/>
            <person name="Pallen M.J."/>
        </authorList>
    </citation>
    <scope>NUCLEOTIDE SEQUENCE</scope>
    <source>
        <strain evidence="3">9366</strain>
    </source>
</reference>
<accession>A0A9D1SJL1</accession>
<dbReference type="Proteomes" id="UP000824145">
    <property type="component" value="Unassembled WGS sequence"/>
</dbReference>
<dbReference type="EMBL" id="DVNJ01000020">
    <property type="protein sequence ID" value="HIU62869.1"/>
    <property type="molecule type" value="Genomic_DNA"/>
</dbReference>
<feature type="transmembrane region" description="Helical" evidence="2">
    <location>
        <begin position="407"/>
        <end position="431"/>
    </location>
</feature>
<evidence type="ECO:0000313" key="4">
    <source>
        <dbReference type="Proteomes" id="UP000824145"/>
    </source>
</evidence>
<dbReference type="GO" id="GO:0005886">
    <property type="term" value="C:plasma membrane"/>
    <property type="evidence" value="ECO:0007669"/>
    <property type="project" value="TreeGrafter"/>
</dbReference>
<dbReference type="Pfam" id="PF13347">
    <property type="entry name" value="MFS_2"/>
    <property type="match status" value="1"/>
</dbReference>
<dbReference type="InterPro" id="IPR039672">
    <property type="entry name" value="MFS_2"/>
</dbReference>
<feature type="transmembrane region" description="Helical" evidence="2">
    <location>
        <begin position="189"/>
        <end position="212"/>
    </location>
</feature>
<keyword evidence="2" id="KW-0812">Transmembrane</keyword>
<dbReference type="GO" id="GO:0008643">
    <property type="term" value="P:carbohydrate transport"/>
    <property type="evidence" value="ECO:0007669"/>
    <property type="project" value="InterPro"/>
</dbReference>
<feature type="transmembrane region" description="Helical" evidence="2">
    <location>
        <begin position="339"/>
        <end position="358"/>
    </location>
</feature>
<dbReference type="AlphaFoldDB" id="A0A9D1SJL1"/>
<feature type="transmembrane region" description="Helical" evidence="2">
    <location>
        <begin position="364"/>
        <end position="386"/>
    </location>
</feature>
<feature type="transmembrane region" description="Helical" evidence="2">
    <location>
        <begin position="275"/>
        <end position="303"/>
    </location>
</feature>
<sequence>MEEEKTQKQGAGAKIKGFVLSVLGVVKRFFVDNWKKPAEGNYVSSREVVCYSVGGMGVQFIAAMAATVPLNASCLLLGTIYGITPNEFAYIGIIQALVLLVFQPLKAWLIDNTPGGRGKARPWLLWLSVPSAVLLSSLAFMDPSWDHMTMVIVVAAIYVVMNWIYQFYYSQYTLLAYVISPNSQERANIITISSIVYSLAPTITSAIIPLIGEAFPLGQRDPDLYKVIIPVFCALGVLFTLLTYFGTKERVIQPREYKAKVKFWDAMKKCAKNKYLWIINITTWFQFGRIAVTGMITWVYVYILQNAGIQSLMTLVMGTASGIGMFVAPFVIKAIGKRNAAIISNFVAAGASVLLIAFPDNLPLLFISCYLVMFGIAVQIITQPAMNADALDWQQYKTGDRYEGVSGNLGMIGQAIAMGTGLVIPAIQEAYGIGVGGDYEMLYDAAVRAPMFRTLAILAAVCSAACAIPFFFWDLSEKKHGAIIEELKLRAEAQNIADGHAGESVLSSGEALSEEETERLEEEAMQQLEAEAAPVEGAIEKQELLAAETLGADGAEEPAADNAEKEGAEDPAVTDTEKDGEEKK</sequence>
<dbReference type="SUPFAM" id="SSF103473">
    <property type="entry name" value="MFS general substrate transporter"/>
    <property type="match status" value="1"/>
</dbReference>
<name>A0A9D1SJL1_9FIRM</name>
<evidence type="ECO:0000256" key="1">
    <source>
        <dbReference type="SAM" id="MobiDB-lite"/>
    </source>
</evidence>
<feature type="transmembrane region" description="Helical" evidence="2">
    <location>
        <begin position="60"/>
        <end position="83"/>
    </location>
</feature>
<evidence type="ECO:0000313" key="3">
    <source>
        <dbReference type="EMBL" id="HIU62869.1"/>
    </source>
</evidence>
<feature type="compositionally biased region" description="Basic and acidic residues" evidence="1">
    <location>
        <begin position="575"/>
        <end position="584"/>
    </location>
</feature>
<organism evidence="3 4">
    <name type="scientific">Candidatus Caccalectryoclostridium excrementigallinarum</name>
    <dbReference type="NCBI Taxonomy" id="2840710"/>
    <lineage>
        <taxon>Bacteria</taxon>
        <taxon>Bacillati</taxon>
        <taxon>Bacillota</taxon>
        <taxon>Clostridia</taxon>
        <taxon>Christensenellales</taxon>
        <taxon>Christensenellaceae</taxon>
        <taxon>Christensenellaceae incertae sedis</taxon>
        <taxon>Candidatus Caccalectryoclostridium</taxon>
    </lineage>
</organism>
<dbReference type="PANTHER" id="PTHR11328">
    <property type="entry name" value="MAJOR FACILITATOR SUPERFAMILY DOMAIN-CONTAINING PROTEIN"/>
    <property type="match status" value="1"/>
</dbReference>
<feature type="transmembrane region" description="Helical" evidence="2">
    <location>
        <begin position="147"/>
        <end position="168"/>
    </location>
</feature>
<comment type="caution">
    <text evidence="3">The sequence shown here is derived from an EMBL/GenBank/DDBJ whole genome shotgun (WGS) entry which is preliminary data.</text>
</comment>
<evidence type="ECO:0000256" key="2">
    <source>
        <dbReference type="SAM" id="Phobius"/>
    </source>
</evidence>